<evidence type="ECO:0000256" key="1">
    <source>
        <dbReference type="SAM" id="Phobius"/>
    </source>
</evidence>
<keyword evidence="1" id="KW-0812">Transmembrane</keyword>
<dbReference type="EMBL" id="RKLQ01000001">
    <property type="protein sequence ID" value="MBX0302368.1"/>
    <property type="molecule type" value="Genomic_DNA"/>
</dbReference>
<dbReference type="AlphaFoldDB" id="A0A8J8C9W2"/>
<evidence type="ECO:0000313" key="3">
    <source>
        <dbReference type="EMBL" id="MBX0302368.1"/>
    </source>
</evidence>
<accession>A0A8J8C9W2</accession>
<keyword evidence="4" id="KW-1185">Reference proteome</keyword>
<comment type="caution">
    <text evidence="3">The sequence shown here is derived from an EMBL/GenBank/DDBJ whole genome shotgun (WGS) entry which is preliminary data.</text>
</comment>
<name>A0A8J8C9W2_9EURY</name>
<feature type="domain" description="DUF3592" evidence="2">
    <location>
        <begin position="41"/>
        <end position="124"/>
    </location>
</feature>
<keyword evidence="1" id="KW-0472">Membrane</keyword>
<protein>
    <submittedName>
        <fullName evidence="3">DUF3592 domain-containing protein</fullName>
    </submittedName>
</protein>
<proteinExistence type="predicted"/>
<feature type="transmembrane region" description="Helical" evidence="1">
    <location>
        <begin position="134"/>
        <end position="153"/>
    </location>
</feature>
<gene>
    <name evidence="3" type="ORF">EGD98_01650</name>
</gene>
<keyword evidence="1" id="KW-1133">Transmembrane helix</keyword>
<dbReference type="RefSeq" id="WP_220586607.1">
    <property type="nucleotide sequence ID" value="NZ_RKLQ01000001.1"/>
</dbReference>
<evidence type="ECO:0000259" key="2">
    <source>
        <dbReference type="Pfam" id="PF12158"/>
    </source>
</evidence>
<dbReference type="Pfam" id="PF12158">
    <property type="entry name" value="DUF3592"/>
    <property type="match status" value="1"/>
</dbReference>
<evidence type="ECO:0000313" key="4">
    <source>
        <dbReference type="Proteomes" id="UP000783863"/>
    </source>
</evidence>
<reference evidence="3" key="1">
    <citation type="submission" date="2021-06" db="EMBL/GenBank/DDBJ databases">
        <title>Halomicroarcula sp. F24A a new haloarchaeum isolated from saline soil.</title>
        <authorList>
            <person name="Duran-Viseras A."/>
            <person name="Sanchez-Porro C."/>
            <person name="Ventosa A."/>
        </authorList>
    </citation>
    <scope>NUCLEOTIDE SEQUENCE</scope>
    <source>
        <strain evidence="3">F24A</strain>
    </source>
</reference>
<dbReference type="Proteomes" id="UP000783863">
    <property type="component" value="Unassembled WGS sequence"/>
</dbReference>
<dbReference type="InterPro" id="IPR021994">
    <property type="entry name" value="DUF3592"/>
</dbReference>
<organism evidence="3 4">
    <name type="scientific">Haloarcula salinisoli</name>
    <dbReference type="NCBI Taxonomy" id="2487746"/>
    <lineage>
        <taxon>Archaea</taxon>
        <taxon>Methanobacteriati</taxon>
        <taxon>Methanobacteriota</taxon>
        <taxon>Stenosarchaea group</taxon>
        <taxon>Halobacteria</taxon>
        <taxon>Halobacteriales</taxon>
        <taxon>Haloarculaceae</taxon>
        <taxon>Haloarcula</taxon>
    </lineage>
</organism>
<sequence length="154" mass="16733">MGIFDKNGQKVLLALAVLALVPAIGLFALTASYQSAAQTPVQATIVETNSEPDPDYDYAFELHVTYEYEYERKTYESNNIYPLQEEMSGLSESELQEAKQTYAEGTNVTAYIDAENPGTARLKESNAPGAGADAIIPLVFGLVLMGLFVVRALT</sequence>